<organism evidence="1 2">
    <name type="scientific">Rhamnusium bicolor</name>
    <dbReference type="NCBI Taxonomy" id="1586634"/>
    <lineage>
        <taxon>Eukaryota</taxon>
        <taxon>Metazoa</taxon>
        <taxon>Ecdysozoa</taxon>
        <taxon>Arthropoda</taxon>
        <taxon>Hexapoda</taxon>
        <taxon>Insecta</taxon>
        <taxon>Pterygota</taxon>
        <taxon>Neoptera</taxon>
        <taxon>Endopterygota</taxon>
        <taxon>Coleoptera</taxon>
        <taxon>Polyphaga</taxon>
        <taxon>Cucujiformia</taxon>
        <taxon>Chrysomeloidea</taxon>
        <taxon>Cerambycidae</taxon>
        <taxon>Lepturinae</taxon>
        <taxon>Rhagiini</taxon>
        <taxon>Rhamnusium</taxon>
    </lineage>
</organism>
<evidence type="ECO:0000313" key="2">
    <source>
        <dbReference type="Proteomes" id="UP001162156"/>
    </source>
</evidence>
<gene>
    <name evidence="1" type="ORF">NQ314_016561</name>
</gene>
<dbReference type="AlphaFoldDB" id="A0AAV8WVZ5"/>
<protein>
    <submittedName>
        <fullName evidence="1">Uncharacterized protein</fullName>
    </submittedName>
</protein>
<dbReference type="Proteomes" id="UP001162156">
    <property type="component" value="Unassembled WGS sequence"/>
</dbReference>
<proteinExistence type="predicted"/>
<comment type="caution">
    <text evidence="1">The sequence shown here is derived from an EMBL/GenBank/DDBJ whole genome shotgun (WGS) entry which is preliminary data.</text>
</comment>
<keyword evidence="2" id="KW-1185">Reference proteome</keyword>
<sequence length="129" mass="14924">MYAVVEFENRDCMVVPLSWLCDNQTKCYWPKISTEEQFYSYVKSCKDPKSSWNKYTVGMILHVEDDYEKADQHLIKAIEESCTSDGEVEKLGLKNIITQQDDLFEASLTPKAQKQTLGVCPQDNNNDER</sequence>
<name>A0AAV8WVZ5_9CUCU</name>
<accession>A0AAV8WVZ5</accession>
<dbReference type="EMBL" id="JANEYF010004595">
    <property type="protein sequence ID" value="KAJ8930646.1"/>
    <property type="molecule type" value="Genomic_DNA"/>
</dbReference>
<evidence type="ECO:0000313" key="1">
    <source>
        <dbReference type="EMBL" id="KAJ8930646.1"/>
    </source>
</evidence>
<reference evidence="1" key="1">
    <citation type="journal article" date="2023" name="Insect Mol. Biol.">
        <title>Genome sequencing provides insights into the evolution of gene families encoding plant cell wall-degrading enzymes in longhorned beetles.</title>
        <authorList>
            <person name="Shin N.R."/>
            <person name="Okamura Y."/>
            <person name="Kirsch R."/>
            <person name="Pauchet Y."/>
        </authorList>
    </citation>
    <scope>NUCLEOTIDE SEQUENCE</scope>
    <source>
        <strain evidence="1">RBIC_L_NR</strain>
    </source>
</reference>